<sequence length="129" mass="14144">MIRHGFRVAGQTHHAKYTTYTSLTSPTNPTPRMGQTSSKILGEFDNQGWGASASQPRPLDALMREEDEGHKQAQAQAQSPRTSLDTGSRAITRASFAEKGNSRKSLDLSHLHGNMKGAVEILTREHGIF</sequence>
<feature type="compositionally biased region" description="Polar residues" evidence="1">
    <location>
        <begin position="73"/>
        <end position="86"/>
    </location>
</feature>
<organism evidence="2">
    <name type="scientific">Mantoniella antarctica</name>
    <dbReference type="NCBI Taxonomy" id="81844"/>
    <lineage>
        <taxon>Eukaryota</taxon>
        <taxon>Viridiplantae</taxon>
        <taxon>Chlorophyta</taxon>
        <taxon>Mamiellophyceae</taxon>
        <taxon>Mamiellales</taxon>
        <taxon>Mamiellaceae</taxon>
        <taxon>Mantoniella</taxon>
    </lineage>
</organism>
<name>A0A7S0XGA5_9CHLO</name>
<evidence type="ECO:0000256" key="1">
    <source>
        <dbReference type="SAM" id="MobiDB-lite"/>
    </source>
</evidence>
<feature type="compositionally biased region" description="Polar residues" evidence="1">
    <location>
        <begin position="18"/>
        <end position="27"/>
    </location>
</feature>
<feature type="compositionally biased region" description="Basic and acidic residues" evidence="1">
    <location>
        <begin position="62"/>
        <end position="71"/>
    </location>
</feature>
<proteinExistence type="predicted"/>
<gene>
    <name evidence="2" type="ORF">MANT1106_LOCUS19630</name>
</gene>
<reference evidence="2" key="1">
    <citation type="submission" date="2021-01" db="EMBL/GenBank/DDBJ databases">
        <authorList>
            <person name="Corre E."/>
            <person name="Pelletier E."/>
            <person name="Niang G."/>
            <person name="Scheremetjew M."/>
            <person name="Finn R."/>
            <person name="Kale V."/>
            <person name="Holt S."/>
            <person name="Cochrane G."/>
            <person name="Meng A."/>
            <person name="Brown T."/>
            <person name="Cohen L."/>
        </authorList>
    </citation>
    <scope>NUCLEOTIDE SEQUENCE</scope>
    <source>
        <strain evidence="2">SL-175</strain>
    </source>
</reference>
<dbReference type="AlphaFoldDB" id="A0A7S0XGA5"/>
<dbReference type="EMBL" id="HBFC01033058">
    <property type="protein sequence ID" value="CAD8720418.1"/>
    <property type="molecule type" value="Transcribed_RNA"/>
</dbReference>
<feature type="region of interest" description="Disordered" evidence="1">
    <location>
        <begin position="17"/>
        <end position="88"/>
    </location>
</feature>
<accession>A0A7S0XGA5</accession>
<protein>
    <submittedName>
        <fullName evidence="2">Uncharacterized protein</fullName>
    </submittedName>
</protein>
<evidence type="ECO:0000313" key="2">
    <source>
        <dbReference type="EMBL" id="CAD8720418.1"/>
    </source>
</evidence>